<comment type="caution">
    <text evidence="2">The sequence shown here is derived from an EMBL/GenBank/DDBJ whole genome shotgun (WGS) entry which is preliminary data.</text>
</comment>
<evidence type="ECO:0008006" key="4">
    <source>
        <dbReference type="Google" id="ProtNLM"/>
    </source>
</evidence>
<evidence type="ECO:0000313" key="3">
    <source>
        <dbReference type="Proteomes" id="UP001190926"/>
    </source>
</evidence>
<feature type="region of interest" description="Disordered" evidence="1">
    <location>
        <begin position="1"/>
        <end position="71"/>
    </location>
</feature>
<protein>
    <recommendedName>
        <fullName evidence="4">Protein EARLY FLOWERING 3</fullName>
    </recommendedName>
</protein>
<feature type="compositionally biased region" description="Polar residues" evidence="1">
    <location>
        <begin position="180"/>
        <end position="190"/>
    </location>
</feature>
<dbReference type="AlphaFoldDB" id="A0AAD4JCC9"/>
<feature type="compositionally biased region" description="Polar residues" evidence="1">
    <location>
        <begin position="556"/>
        <end position="589"/>
    </location>
</feature>
<sequence>MGPMFPRLHVNDTEKGGPRAPPRNKMALYEQLSVPSQRVSHSVRPINSNSTPPNSEHASGQGGANDKSKCVSYQLPARHQSEKVHSQFSDFSAPLTQVGQKKKSDEEDFRVPIFNHSVQTRECGKNGNNLEQEKISHSNPSDAYRPLKFHKFKKTGNLDSSVRQVGKSQTEESSKEFASDRSNAVLNSSSIEKDGGLEKKIDLPVCREPRDNPSNSIDRLLTGDTVEPELRSDSEHARNRCATSVLAESFVALDERNSAAPLRASMSRDQRNYRDLRNVAGSKERSFRPVPMRNLERADSVSEASVVESITRLDVTPDDVVGIIGQKHFWKARKAILNQQRVFAVQVFELHRLVKVQRSIAESPQLLVDSSAFIDKPKDLPGAKIPLASPVKAIANVSKQKSEPKKPSQNKESSAENTTGKASFSSIQNGVLPSSCRPLTGNSPAPSQTSNNPNAGPWCFNQPQGHQWLIPVMTPSEGLVYKPYPGPGFVGPGCGGCGPPGPNPAMGNFLPPAYGIPAPHPHPHYQLPPSFPPAGPHGYFPTYGMPIMNAAAMSGSSVEQMNPQPIPSQASAGDASVSVQHHNLPSTPSHKNRAFPDGTSSLHGSKDAELVQTSRASSPVERVQDSRGSNDTERANVLPLFPTAPSSDAPRYSPVRPKPDRPTQVIKVVPHNAISATESAARIFRSIQEERKQYDSV</sequence>
<proteinExistence type="predicted"/>
<name>A0AAD4JCC9_PERFH</name>
<feature type="region of interest" description="Disordered" evidence="1">
    <location>
        <begin position="205"/>
        <end position="237"/>
    </location>
</feature>
<evidence type="ECO:0000256" key="1">
    <source>
        <dbReference type="SAM" id="MobiDB-lite"/>
    </source>
</evidence>
<feature type="region of interest" description="Disordered" evidence="1">
    <location>
        <begin position="120"/>
        <end position="144"/>
    </location>
</feature>
<gene>
    <name evidence="2" type="ORF">C2S53_009332</name>
</gene>
<dbReference type="InterPro" id="IPR039319">
    <property type="entry name" value="ELF3-like"/>
</dbReference>
<accession>A0AAD4JCC9</accession>
<feature type="compositionally biased region" description="Basic and acidic residues" evidence="1">
    <location>
        <begin position="169"/>
        <end position="179"/>
    </location>
</feature>
<feature type="region of interest" description="Disordered" evidence="1">
    <location>
        <begin position="556"/>
        <end position="664"/>
    </location>
</feature>
<dbReference type="Proteomes" id="UP001190926">
    <property type="component" value="Unassembled WGS sequence"/>
</dbReference>
<feature type="region of interest" description="Disordered" evidence="1">
    <location>
        <begin position="158"/>
        <end position="191"/>
    </location>
</feature>
<dbReference type="EMBL" id="SDAM02000091">
    <property type="protein sequence ID" value="KAH6831137.1"/>
    <property type="molecule type" value="Genomic_DNA"/>
</dbReference>
<keyword evidence="3" id="KW-1185">Reference proteome</keyword>
<dbReference type="GO" id="GO:2000028">
    <property type="term" value="P:regulation of photoperiodism, flowering"/>
    <property type="evidence" value="ECO:0007669"/>
    <property type="project" value="InterPro"/>
</dbReference>
<reference evidence="2 3" key="1">
    <citation type="journal article" date="2021" name="Nat. Commun.">
        <title>Incipient diploidization of the medicinal plant Perilla within 10,000 years.</title>
        <authorList>
            <person name="Zhang Y."/>
            <person name="Shen Q."/>
            <person name="Leng L."/>
            <person name="Zhang D."/>
            <person name="Chen S."/>
            <person name="Shi Y."/>
            <person name="Ning Z."/>
            <person name="Chen S."/>
        </authorList>
    </citation>
    <scope>NUCLEOTIDE SEQUENCE [LARGE SCALE GENOMIC DNA]</scope>
    <source>
        <strain evidence="3">cv. PC099</strain>
    </source>
</reference>
<dbReference type="PANTHER" id="PTHR34281:SF2">
    <property type="entry name" value="PROTEIN EARLY FLOWERING 3"/>
    <property type="match status" value="1"/>
</dbReference>
<feature type="compositionally biased region" description="Polar residues" evidence="1">
    <location>
        <begin position="120"/>
        <end position="130"/>
    </location>
</feature>
<feature type="compositionally biased region" description="Basic and acidic residues" evidence="1">
    <location>
        <begin position="622"/>
        <end position="634"/>
    </location>
</feature>
<feature type="region of interest" description="Disordered" evidence="1">
    <location>
        <begin position="396"/>
        <end position="459"/>
    </location>
</feature>
<evidence type="ECO:0000313" key="2">
    <source>
        <dbReference type="EMBL" id="KAH6831137.1"/>
    </source>
</evidence>
<dbReference type="PANTHER" id="PTHR34281">
    <property type="entry name" value="PROTEIN EARLY FLOWERING 3"/>
    <property type="match status" value="1"/>
</dbReference>
<feature type="compositionally biased region" description="Polar residues" evidence="1">
    <location>
        <begin position="440"/>
        <end position="454"/>
    </location>
</feature>
<feature type="compositionally biased region" description="Polar residues" evidence="1">
    <location>
        <begin position="415"/>
        <end position="432"/>
    </location>
</feature>
<feature type="compositionally biased region" description="Polar residues" evidence="1">
    <location>
        <begin position="158"/>
        <end position="168"/>
    </location>
</feature>
<feature type="compositionally biased region" description="Polar residues" evidence="1">
    <location>
        <begin position="33"/>
        <end position="58"/>
    </location>
</feature>
<organism evidence="2 3">
    <name type="scientific">Perilla frutescens var. hirtella</name>
    <name type="common">Perilla citriodora</name>
    <name type="synonym">Perilla setoyensis</name>
    <dbReference type="NCBI Taxonomy" id="608512"/>
    <lineage>
        <taxon>Eukaryota</taxon>
        <taxon>Viridiplantae</taxon>
        <taxon>Streptophyta</taxon>
        <taxon>Embryophyta</taxon>
        <taxon>Tracheophyta</taxon>
        <taxon>Spermatophyta</taxon>
        <taxon>Magnoliopsida</taxon>
        <taxon>eudicotyledons</taxon>
        <taxon>Gunneridae</taxon>
        <taxon>Pentapetalae</taxon>
        <taxon>asterids</taxon>
        <taxon>lamiids</taxon>
        <taxon>Lamiales</taxon>
        <taxon>Lamiaceae</taxon>
        <taxon>Nepetoideae</taxon>
        <taxon>Elsholtzieae</taxon>
        <taxon>Perilla</taxon>
    </lineage>
</organism>
<feature type="compositionally biased region" description="Basic and acidic residues" evidence="1">
    <location>
        <begin position="228"/>
        <end position="237"/>
    </location>
</feature>